<dbReference type="PANTHER" id="PTHR43695:SF1">
    <property type="entry name" value="RHAMNOGALACTURONAN ACETYLESTERASE"/>
    <property type="match status" value="1"/>
</dbReference>
<reference evidence="5 6" key="1">
    <citation type="submission" date="2019-03" db="EMBL/GenBank/DDBJ databases">
        <title>Draft genome of Massilia hortus sp. nov., a novel bacterial species of the Oxalobacteraceae family.</title>
        <authorList>
            <person name="Peta V."/>
            <person name="Raths R."/>
            <person name="Bucking H."/>
        </authorList>
    </citation>
    <scope>NUCLEOTIDE SEQUENCE [LARGE SCALE GENOMIC DNA]</scope>
    <source>
        <strain evidence="5 6">ONC3</strain>
    </source>
</reference>
<dbReference type="AlphaFoldDB" id="A0A4Y9T0F4"/>
<dbReference type="GO" id="GO:0016788">
    <property type="term" value="F:hydrolase activity, acting on ester bonds"/>
    <property type="evidence" value="ECO:0007669"/>
    <property type="project" value="UniProtKB-ARBA"/>
</dbReference>
<dbReference type="Gene3D" id="3.40.50.1110">
    <property type="entry name" value="SGNH hydrolase"/>
    <property type="match status" value="1"/>
</dbReference>
<evidence type="ECO:0000256" key="2">
    <source>
        <dbReference type="ARBA" id="ARBA00022801"/>
    </source>
</evidence>
<comment type="caution">
    <text evidence="5">The sequence shown here is derived from an EMBL/GenBank/DDBJ whole genome shotgun (WGS) entry which is preliminary data.</text>
</comment>
<sequence>MKSSTHRAAIKLAGWALSLVVLSAAAPWAAAAPVPNQPPSALRFNFSSQPKPGMTTVTWDAQSGAPLYNEMLGYGFVSQTGAQPARTVHTASIRSNGAGFFISEPAFEAEKGHESDNQNNFGMAFRIKAGPGTYAIRIRTTSGADDTIVSISGMQTSRLLGNTFWDAAGLLPNKTRMLVNGQEWNYSYVNGQQFIDIEVEPKKINVPVGIEEITLTPVAVQPRPAGALPTVFTLGDSTVKSYTFDEAPMSGWGQVFNKLFDPKKVKVVNYSQGGRSFRNAYAEGRFNDLLLAGSPGDIVLIQFGHNDESEDEMRRYGRGATEEMYEYMIRNVYLPAIRARGMVPVLVTPMSRVNGAQKPDVPYANSFKKRRFPDLMKKIGADEGITVVDLNARSVEFYNQAGNAAVTAMVMSLEAGETPGKTNDGSYANGHPANKIDGTHYKETLGKQFARIIVTELGRLSKQGDPVAARLVGQLRSDVQAALATSDWSTIYPEIANDIRVGENAYYRNQIEKLLQLGVLHKDAHGHFNPQLAMQTREFTAALAQLMQLPSGSLAGYADGPLTREVMGAIVDDAYHLKFSAQPKYMTDYNGKTVVPGMPGYDPNLDTGAQGAMYYPLVNWARLSDTADISKALIAKVKDAYELGLIRSEKGIERGRMTNGRELEPRAVVTRAKAAKELYFMWVLAQPTRMENDVLTSMRARD</sequence>
<organism evidence="5 6">
    <name type="scientific">Massilia horti</name>
    <dbReference type="NCBI Taxonomy" id="2562153"/>
    <lineage>
        <taxon>Bacteria</taxon>
        <taxon>Pseudomonadati</taxon>
        <taxon>Pseudomonadota</taxon>
        <taxon>Betaproteobacteria</taxon>
        <taxon>Burkholderiales</taxon>
        <taxon>Oxalobacteraceae</taxon>
        <taxon>Telluria group</taxon>
        <taxon>Massilia</taxon>
    </lineage>
</organism>
<dbReference type="SUPFAM" id="SSF52266">
    <property type="entry name" value="SGNH hydrolase"/>
    <property type="match status" value="1"/>
</dbReference>
<dbReference type="OrthoDB" id="191551at2"/>
<gene>
    <name evidence="5" type="ORF">E4O92_14055</name>
</gene>
<evidence type="ECO:0000313" key="5">
    <source>
        <dbReference type="EMBL" id="TFW31321.1"/>
    </source>
</evidence>
<feature type="signal peptide" evidence="3">
    <location>
        <begin position="1"/>
        <end position="31"/>
    </location>
</feature>
<dbReference type="PANTHER" id="PTHR43695">
    <property type="entry name" value="PUTATIVE (AFU_ORTHOLOGUE AFUA_2G17250)-RELATED"/>
    <property type="match status" value="1"/>
</dbReference>
<keyword evidence="3" id="KW-0732">Signal</keyword>
<dbReference type="Proteomes" id="UP000297258">
    <property type="component" value="Unassembled WGS sequence"/>
</dbReference>
<keyword evidence="2" id="KW-0378">Hydrolase</keyword>
<feature type="chain" id="PRO_5021342261" description="SGNH hydrolase-type esterase domain-containing protein" evidence="3">
    <location>
        <begin position="32"/>
        <end position="702"/>
    </location>
</feature>
<dbReference type="InterPro" id="IPR037459">
    <property type="entry name" value="RhgT-like"/>
</dbReference>
<name>A0A4Y9T0F4_9BURK</name>
<feature type="domain" description="SGNH hydrolase-type esterase" evidence="4">
    <location>
        <begin position="234"/>
        <end position="391"/>
    </location>
</feature>
<evidence type="ECO:0000256" key="1">
    <source>
        <dbReference type="ARBA" id="ARBA00008668"/>
    </source>
</evidence>
<keyword evidence="6" id="KW-1185">Reference proteome</keyword>
<dbReference type="Pfam" id="PF13472">
    <property type="entry name" value="Lipase_GDSL_2"/>
    <property type="match status" value="1"/>
</dbReference>
<proteinExistence type="inferred from homology"/>
<dbReference type="InterPro" id="IPR013830">
    <property type="entry name" value="SGNH_hydro"/>
</dbReference>
<dbReference type="InterPro" id="IPR036514">
    <property type="entry name" value="SGNH_hydro_sf"/>
</dbReference>
<evidence type="ECO:0000256" key="3">
    <source>
        <dbReference type="SAM" id="SignalP"/>
    </source>
</evidence>
<accession>A0A4Y9T0F4</accession>
<evidence type="ECO:0000259" key="4">
    <source>
        <dbReference type="Pfam" id="PF13472"/>
    </source>
</evidence>
<protein>
    <recommendedName>
        <fullName evidence="4">SGNH hydrolase-type esterase domain-containing protein</fullName>
    </recommendedName>
</protein>
<comment type="similarity">
    <text evidence="1">Belongs to the 'GDSL' lipolytic enzyme family.</text>
</comment>
<dbReference type="EMBL" id="SPUM01000094">
    <property type="protein sequence ID" value="TFW31321.1"/>
    <property type="molecule type" value="Genomic_DNA"/>
</dbReference>
<evidence type="ECO:0000313" key="6">
    <source>
        <dbReference type="Proteomes" id="UP000297258"/>
    </source>
</evidence>